<dbReference type="WBParaSite" id="GPUH_0001800201-mRNA-1">
    <property type="protein sequence ID" value="GPUH_0001800201-mRNA-1"/>
    <property type="gene ID" value="GPUH_0001800201"/>
</dbReference>
<protein>
    <submittedName>
        <fullName evidence="3">Mediator of RNA polymerase II transcription subunit 33A</fullName>
    </submittedName>
</protein>
<reference evidence="1 2" key="2">
    <citation type="submission" date="2018-11" db="EMBL/GenBank/DDBJ databases">
        <authorList>
            <consortium name="Pathogen Informatics"/>
        </authorList>
    </citation>
    <scope>NUCLEOTIDE SEQUENCE [LARGE SCALE GENOMIC DNA]</scope>
</reference>
<dbReference type="Proteomes" id="UP000271098">
    <property type="component" value="Unassembled WGS sequence"/>
</dbReference>
<keyword evidence="2" id="KW-1185">Reference proteome</keyword>
<accession>A0A183EAI6</accession>
<gene>
    <name evidence="1" type="ORF">GPUH_LOCUS17977</name>
</gene>
<evidence type="ECO:0000313" key="3">
    <source>
        <dbReference type="WBParaSite" id="GPUH_0001800201-mRNA-1"/>
    </source>
</evidence>
<organism evidence="3">
    <name type="scientific">Gongylonema pulchrum</name>
    <dbReference type="NCBI Taxonomy" id="637853"/>
    <lineage>
        <taxon>Eukaryota</taxon>
        <taxon>Metazoa</taxon>
        <taxon>Ecdysozoa</taxon>
        <taxon>Nematoda</taxon>
        <taxon>Chromadorea</taxon>
        <taxon>Rhabditida</taxon>
        <taxon>Spirurina</taxon>
        <taxon>Spiruromorpha</taxon>
        <taxon>Spiruroidea</taxon>
        <taxon>Gongylonematidae</taxon>
        <taxon>Gongylonema</taxon>
    </lineage>
</organism>
<reference evidence="3" key="1">
    <citation type="submission" date="2016-06" db="UniProtKB">
        <authorList>
            <consortium name="WormBaseParasite"/>
        </authorList>
    </citation>
    <scope>IDENTIFICATION</scope>
</reference>
<dbReference type="AlphaFoldDB" id="A0A183EAI6"/>
<proteinExistence type="predicted"/>
<evidence type="ECO:0000313" key="1">
    <source>
        <dbReference type="EMBL" id="VDN30809.1"/>
    </source>
</evidence>
<name>A0A183EAI6_9BILA</name>
<evidence type="ECO:0000313" key="2">
    <source>
        <dbReference type="Proteomes" id="UP000271098"/>
    </source>
</evidence>
<sequence>MVSALDPRPVYSALKNGIFRENIDAFSNEQIQPFLPSLLLTSFVSSSHSNDEASSPGIEVWLKIFSVSQRIEGGMALSIFEQDSLLEEVICAMTACALFIPDRFDPPLIVHSLLTAPNATTLITMVSSILHGLRHHCTKRTFLKEIESLYAQGNNWPTHGLPGSPQIFAANGTGFSSRCF</sequence>
<dbReference type="EMBL" id="UYRT01085993">
    <property type="protein sequence ID" value="VDN30809.1"/>
    <property type="molecule type" value="Genomic_DNA"/>
</dbReference>